<keyword evidence="2" id="KW-1133">Transmembrane helix</keyword>
<evidence type="ECO:0000256" key="1">
    <source>
        <dbReference type="SAM" id="MobiDB-lite"/>
    </source>
</evidence>
<dbReference type="AlphaFoldDB" id="A0A5C6F1H4"/>
<dbReference type="RefSeq" id="WP_246151519.1">
    <property type="nucleotide sequence ID" value="NZ_SJPX01000002.1"/>
</dbReference>
<accession>A0A5C6F1H4</accession>
<keyword evidence="2" id="KW-0812">Transmembrane</keyword>
<reference evidence="4 5" key="1">
    <citation type="submission" date="2019-02" db="EMBL/GenBank/DDBJ databases">
        <title>Deep-cultivation of Planctomycetes and their phenomic and genomic characterization uncovers novel biology.</title>
        <authorList>
            <person name="Wiegand S."/>
            <person name="Jogler M."/>
            <person name="Boedeker C."/>
            <person name="Pinto D."/>
            <person name="Vollmers J."/>
            <person name="Rivas-Marin E."/>
            <person name="Kohn T."/>
            <person name="Peeters S.H."/>
            <person name="Heuer A."/>
            <person name="Rast P."/>
            <person name="Oberbeckmann S."/>
            <person name="Bunk B."/>
            <person name="Jeske O."/>
            <person name="Meyerdierks A."/>
            <person name="Storesund J.E."/>
            <person name="Kallscheuer N."/>
            <person name="Luecker S."/>
            <person name="Lage O.M."/>
            <person name="Pohl T."/>
            <person name="Merkel B.J."/>
            <person name="Hornburger P."/>
            <person name="Mueller R.-W."/>
            <person name="Bruemmer F."/>
            <person name="Labrenz M."/>
            <person name="Spormann A.M."/>
            <person name="Op Den Camp H."/>
            <person name="Overmann J."/>
            <person name="Amann R."/>
            <person name="Jetten M.S.M."/>
            <person name="Mascher T."/>
            <person name="Medema M.H."/>
            <person name="Devos D.P."/>
            <person name="Kaster A.-K."/>
            <person name="Ovreas L."/>
            <person name="Rohde M."/>
            <person name="Galperin M.Y."/>
            <person name="Jogler C."/>
        </authorList>
    </citation>
    <scope>NUCLEOTIDE SEQUENCE [LARGE SCALE GENOMIC DNA]</scope>
    <source>
        <strain evidence="4 5">Poly59</strain>
    </source>
</reference>
<feature type="domain" description="Methanolan biosynthesis EpsI" evidence="3">
    <location>
        <begin position="44"/>
        <end position="156"/>
    </location>
</feature>
<dbReference type="Proteomes" id="UP000317977">
    <property type="component" value="Unassembled WGS sequence"/>
</dbReference>
<dbReference type="EMBL" id="SJPX01000002">
    <property type="protein sequence ID" value="TWU55693.1"/>
    <property type="molecule type" value="Genomic_DNA"/>
</dbReference>
<feature type="compositionally biased region" description="Basic and acidic residues" evidence="1">
    <location>
        <begin position="1"/>
        <end position="12"/>
    </location>
</feature>
<name>A0A5C6F1H4_9BACT</name>
<feature type="region of interest" description="Disordered" evidence="1">
    <location>
        <begin position="1"/>
        <end position="26"/>
    </location>
</feature>
<feature type="transmembrane region" description="Helical" evidence="2">
    <location>
        <begin position="39"/>
        <end position="58"/>
    </location>
</feature>
<organism evidence="4 5">
    <name type="scientific">Rubripirellula reticaptiva</name>
    <dbReference type="NCBI Taxonomy" id="2528013"/>
    <lineage>
        <taxon>Bacteria</taxon>
        <taxon>Pseudomonadati</taxon>
        <taxon>Planctomycetota</taxon>
        <taxon>Planctomycetia</taxon>
        <taxon>Pirellulales</taxon>
        <taxon>Pirellulaceae</taxon>
        <taxon>Rubripirellula</taxon>
    </lineage>
</organism>
<evidence type="ECO:0000313" key="5">
    <source>
        <dbReference type="Proteomes" id="UP000317977"/>
    </source>
</evidence>
<proteinExistence type="predicted"/>
<protein>
    <recommendedName>
        <fullName evidence="3">Methanolan biosynthesis EpsI domain-containing protein</fullName>
    </recommendedName>
</protein>
<dbReference type="Pfam" id="PF11984">
    <property type="entry name" value="DUF3485"/>
    <property type="match status" value="1"/>
</dbReference>
<evidence type="ECO:0000259" key="3">
    <source>
        <dbReference type="Pfam" id="PF11984"/>
    </source>
</evidence>
<evidence type="ECO:0000256" key="2">
    <source>
        <dbReference type="SAM" id="Phobius"/>
    </source>
</evidence>
<sequence length="240" mass="26221">MAALSLRDHVDGSVDSNGGSSFQSSPQAGKQLTVARKQGAFWTLIALVALSCVVHGYLDGRWTVNANLNDQGKLLSEIPEQIGDWKLTGTKQLDPKAEQLLRCFGSVVREYTKEGTSEVVNVAIMFGPRGPIAVHTPEVCYSSVGTEIARDRKVESLDVEGQDNSLWSVQFADAVDALPSLDVWYAWSDGGPWEAREQPRFWLTETLYKIQVAGPVGEIGQRPVEDFLTAFLPVAGKAVR</sequence>
<keyword evidence="5" id="KW-1185">Reference proteome</keyword>
<comment type="caution">
    <text evidence="4">The sequence shown here is derived from an EMBL/GenBank/DDBJ whole genome shotgun (WGS) entry which is preliminary data.</text>
</comment>
<evidence type="ECO:0000313" key="4">
    <source>
        <dbReference type="EMBL" id="TWU55693.1"/>
    </source>
</evidence>
<dbReference type="InterPro" id="IPR014263">
    <property type="entry name" value="Methanolan_biosynth_EpsI"/>
</dbReference>
<keyword evidence="2" id="KW-0472">Membrane</keyword>
<gene>
    <name evidence="4" type="ORF">Poly59_19930</name>
</gene>